<dbReference type="InterPro" id="IPR041694">
    <property type="entry name" value="ADH_N_2"/>
</dbReference>
<dbReference type="GO" id="GO:0032440">
    <property type="term" value="F:2-alkenal reductase [NAD(P)H] activity"/>
    <property type="evidence" value="ECO:0007669"/>
    <property type="project" value="UniProtKB-EC"/>
</dbReference>
<evidence type="ECO:0000256" key="24">
    <source>
        <dbReference type="ARBA" id="ARBA00047878"/>
    </source>
</evidence>
<comment type="catalytic activity">
    <reaction evidence="24">
        <text>13,14-dihydro-15-oxo-prostaglandin F1alpha + NADP(+) = 15-oxoprostaglandin F1alpha + NADPH + H(+)</text>
        <dbReference type="Rhea" id="RHEA:50592"/>
        <dbReference type="ChEBI" id="CHEBI:15378"/>
        <dbReference type="ChEBI" id="CHEBI:57783"/>
        <dbReference type="ChEBI" id="CHEBI:58349"/>
        <dbReference type="ChEBI" id="CHEBI:79072"/>
        <dbReference type="ChEBI" id="CHEBI:133411"/>
    </reaction>
    <physiologicalReaction direction="right-to-left" evidence="24">
        <dbReference type="Rhea" id="RHEA:50594"/>
    </physiologicalReaction>
</comment>
<evidence type="ECO:0000256" key="5">
    <source>
        <dbReference type="ARBA" id="ARBA00012410"/>
    </source>
</evidence>
<evidence type="ECO:0000256" key="27">
    <source>
        <dbReference type="ARBA" id="ARBA00048290"/>
    </source>
</evidence>
<keyword evidence="9" id="KW-0597">Phosphoprotein</keyword>
<comment type="catalytic activity">
    <reaction evidence="26">
        <text>nonan-2-one + NADP(+) = (3E)-nonen-2-one + NADPH + H(+)</text>
        <dbReference type="Rhea" id="RHEA:50616"/>
        <dbReference type="ChEBI" id="CHEBI:15378"/>
        <dbReference type="ChEBI" id="CHEBI:57783"/>
        <dbReference type="ChEBI" id="CHEBI:58349"/>
        <dbReference type="ChEBI" id="CHEBI:77927"/>
        <dbReference type="ChEBI" id="CHEBI:133457"/>
    </reaction>
    <physiologicalReaction direction="right-to-left" evidence="26">
        <dbReference type="Rhea" id="RHEA:50618"/>
    </physiologicalReaction>
</comment>
<dbReference type="SUPFAM" id="SSF50129">
    <property type="entry name" value="GroES-like"/>
    <property type="match status" value="2"/>
</dbReference>
<dbReference type="RefSeq" id="XP_012687903.2">
    <property type="nucleotide sequence ID" value="XM_012832449.2"/>
</dbReference>
<comment type="catalytic activity">
    <reaction evidence="21">
        <text>decanal + NADP(+) = (2E)-decenal + NADPH + H(+)</text>
        <dbReference type="Rhea" id="RHEA:50612"/>
        <dbReference type="ChEBI" id="CHEBI:15378"/>
        <dbReference type="ChEBI" id="CHEBI:31457"/>
        <dbReference type="ChEBI" id="CHEBI:57783"/>
        <dbReference type="ChEBI" id="CHEBI:58349"/>
        <dbReference type="ChEBI" id="CHEBI:133455"/>
    </reaction>
    <physiologicalReaction direction="right-to-left" evidence="21">
        <dbReference type="Rhea" id="RHEA:50614"/>
    </physiologicalReaction>
</comment>
<evidence type="ECO:0000256" key="21">
    <source>
        <dbReference type="ARBA" id="ARBA00047617"/>
    </source>
</evidence>
<evidence type="ECO:0000313" key="37">
    <source>
        <dbReference type="RefSeq" id="XP_012687903.2"/>
    </source>
</evidence>
<evidence type="ECO:0000256" key="26">
    <source>
        <dbReference type="ARBA" id="ARBA00048066"/>
    </source>
</evidence>
<keyword evidence="13" id="KW-0560">Oxidoreductase</keyword>
<evidence type="ECO:0000256" key="19">
    <source>
        <dbReference type="ARBA" id="ARBA00033119"/>
    </source>
</evidence>
<keyword evidence="10" id="KW-0276">Fatty acid metabolism</keyword>
<dbReference type="InterPro" id="IPR013149">
    <property type="entry name" value="ADH-like_C"/>
</dbReference>
<comment type="catalytic activity">
    <reaction evidence="30">
        <text>6-trans-leukotriene B4 + NADP(+) = 12-oxo-(5S)-hydroxy-(6E,8E,10E,14Z)-eicosatetraenoate + NADPH + H(+)</text>
        <dbReference type="Rhea" id="RHEA:51204"/>
        <dbReference type="ChEBI" id="CHEBI:15378"/>
        <dbReference type="ChEBI" id="CHEBI:57783"/>
        <dbReference type="ChEBI" id="CHEBI:58349"/>
        <dbReference type="ChEBI" id="CHEBI:90723"/>
        <dbReference type="ChEBI" id="CHEBI:133974"/>
    </reaction>
    <physiologicalReaction direction="left-to-right" evidence="30">
        <dbReference type="Rhea" id="RHEA:51205"/>
    </physiologicalReaction>
</comment>
<evidence type="ECO:0000256" key="22">
    <source>
        <dbReference type="ARBA" id="ARBA00047742"/>
    </source>
</evidence>
<evidence type="ECO:0000256" key="29">
    <source>
        <dbReference type="ARBA" id="ARBA00048591"/>
    </source>
</evidence>
<comment type="catalytic activity">
    <reaction evidence="23">
        <text>leukotriene B4 + NADP(+) = 12-oxo-leukotriene B4 + NADPH + H(+)</text>
        <dbReference type="Rhea" id="RHEA:50608"/>
        <dbReference type="ChEBI" id="CHEBI:15378"/>
        <dbReference type="ChEBI" id="CHEBI:57461"/>
        <dbReference type="ChEBI" id="CHEBI:57783"/>
        <dbReference type="ChEBI" id="CHEBI:58349"/>
        <dbReference type="ChEBI" id="CHEBI:133309"/>
    </reaction>
    <physiologicalReaction direction="left-to-right" evidence="23">
        <dbReference type="Rhea" id="RHEA:50609"/>
    </physiologicalReaction>
</comment>
<dbReference type="InterPro" id="IPR045010">
    <property type="entry name" value="MDR_fam"/>
</dbReference>
<dbReference type="EC" id="1.3.1.74" evidence="5"/>
<dbReference type="CTD" id="494108"/>
<dbReference type="GeneID" id="105904553"/>
<comment type="catalytic activity">
    <reaction evidence="25">
        <text>dodecanal + NADP(+) = (2E)-dodecenal + NADPH + H(+)</text>
        <dbReference type="Rhea" id="RHEA:50784"/>
        <dbReference type="ChEBI" id="CHEBI:15378"/>
        <dbReference type="ChEBI" id="CHEBI:27836"/>
        <dbReference type="ChEBI" id="CHEBI:57783"/>
        <dbReference type="ChEBI" id="CHEBI:58349"/>
        <dbReference type="ChEBI" id="CHEBI:133741"/>
    </reaction>
    <physiologicalReaction direction="right-to-left" evidence="25">
        <dbReference type="Rhea" id="RHEA:50786"/>
    </physiologicalReaction>
</comment>
<comment type="catalytic activity">
    <reaction evidence="28">
        <text>4-hydroxynonanal + NADP(+) = (E)-4-hydroxynon-2-enal + NADPH + H(+)</text>
        <dbReference type="Rhea" id="RHEA:64736"/>
        <dbReference type="ChEBI" id="CHEBI:15378"/>
        <dbReference type="ChEBI" id="CHEBI:57783"/>
        <dbReference type="ChEBI" id="CHEBI:58349"/>
        <dbReference type="ChEBI" id="CHEBI:58968"/>
        <dbReference type="ChEBI" id="CHEBI:156112"/>
    </reaction>
    <physiologicalReaction direction="right-to-left" evidence="28">
        <dbReference type="Rhea" id="RHEA:64738"/>
    </physiologicalReaction>
</comment>
<evidence type="ECO:0000256" key="32">
    <source>
        <dbReference type="ARBA" id="ARBA00049070"/>
    </source>
</evidence>
<dbReference type="Pfam" id="PF00107">
    <property type="entry name" value="ADH_zinc_N"/>
    <property type="match status" value="1"/>
</dbReference>
<comment type="catalytic activity">
    <reaction evidence="31">
        <text>(5S,12S)-dihydroxy-(6E,10E,12E,14Z)-eicosatetraenoate + NADP(+) = 12-oxo-(5S)-hydroxy-(6E,8E,10E,14Z)-eicosatetraenoate + NADPH + H(+)</text>
        <dbReference type="Rhea" id="RHEA:51212"/>
        <dbReference type="ChEBI" id="CHEBI:15378"/>
        <dbReference type="ChEBI" id="CHEBI:57783"/>
        <dbReference type="ChEBI" id="CHEBI:58349"/>
        <dbReference type="ChEBI" id="CHEBI:133974"/>
        <dbReference type="ChEBI" id="CHEBI:133975"/>
    </reaction>
    <physiologicalReaction direction="left-to-right" evidence="31">
        <dbReference type="Rhea" id="RHEA:51213"/>
    </physiologicalReaction>
</comment>
<evidence type="ECO:0000256" key="7">
    <source>
        <dbReference type="ARBA" id="ARBA00022490"/>
    </source>
</evidence>
<evidence type="ECO:0000256" key="2">
    <source>
        <dbReference type="ARBA" id="ARBA00010460"/>
    </source>
</evidence>
<comment type="catalytic activity">
    <reaction evidence="34">
        <text>hexanal + NADP(+) = (E)-hex-2-enal + NADPH + H(+)</text>
        <dbReference type="Rhea" id="RHEA:50776"/>
        <dbReference type="ChEBI" id="CHEBI:15378"/>
        <dbReference type="ChEBI" id="CHEBI:28913"/>
        <dbReference type="ChEBI" id="CHEBI:57783"/>
        <dbReference type="ChEBI" id="CHEBI:58349"/>
        <dbReference type="ChEBI" id="CHEBI:88528"/>
    </reaction>
    <physiologicalReaction direction="right-to-left" evidence="34">
        <dbReference type="Rhea" id="RHEA:50778"/>
    </physiologicalReaction>
</comment>
<comment type="subunit">
    <text evidence="3">Monomer or homodimer.</text>
</comment>
<reference evidence="37" key="1">
    <citation type="submission" date="2025-08" db="UniProtKB">
        <authorList>
            <consortium name="RefSeq"/>
        </authorList>
    </citation>
    <scope>IDENTIFICATION</scope>
</reference>
<dbReference type="InterPro" id="IPR020843">
    <property type="entry name" value="ER"/>
</dbReference>
<evidence type="ECO:0000313" key="36">
    <source>
        <dbReference type="Proteomes" id="UP000515152"/>
    </source>
</evidence>
<dbReference type="Gene3D" id="3.40.50.720">
    <property type="entry name" value="NAD(P)-binding Rossmann-like Domain"/>
    <property type="match status" value="1"/>
</dbReference>
<keyword evidence="8" id="KW-0644">Prostaglandin metabolism</keyword>
<evidence type="ECO:0000256" key="6">
    <source>
        <dbReference type="ARBA" id="ARBA00020651"/>
    </source>
</evidence>
<keyword evidence="7" id="KW-0963">Cytoplasm</keyword>
<dbReference type="EC" id="1.3.1.48" evidence="4"/>
<name>A0A6P3W2B3_CLUHA</name>
<dbReference type="GO" id="GO:0047522">
    <property type="term" value="F:15-oxoprostaglandin 13-reductase [NAD(P)+] activity"/>
    <property type="evidence" value="ECO:0007669"/>
    <property type="project" value="UniProtKB-EC"/>
</dbReference>
<evidence type="ECO:0000256" key="11">
    <source>
        <dbReference type="ARBA" id="ARBA00022857"/>
    </source>
</evidence>
<sequence length="341" mass="37325">MENHASIPKQRIMVQAKAWILPKYFDGFPKDSDFELKVEQLPEPKDGEILLEAVYLSVDPYMRPFSRVRMKEGDVMIGAQVAKVVQSRNPLFPEGSHVISRSGWRTHTVSDGTGVILLLSDWPADVPYSLALGAIGMPGLTALYGLEEVCQLKAGETLLVNAAAGAVGMVVGQIAKLKGCRVIGSAGSDAKVAYLKELGFDQAFNYKTVQSLEQALREAAPEGYDCYFENVGGAFSSVAIPLMKPMGRIAVCGAISTYNDTTPQTGPFPHLTMIMNQIRMEGFLVGRWEHKNKESLRRLLVWKQEGKLKCPEHVTSGFENMPAAFMGMLRGENLGKAVVKA</sequence>
<keyword evidence="11" id="KW-0521">NADP</keyword>
<dbReference type="SUPFAM" id="SSF51735">
    <property type="entry name" value="NAD(P)-binding Rossmann-fold domains"/>
    <property type="match status" value="1"/>
</dbReference>
<evidence type="ECO:0000256" key="33">
    <source>
        <dbReference type="ARBA" id="ARBA00049179"/>
    </source>
</evidence>
<evidence type="ECO:0000256" key="17">
    <source>
        <dbReference type="ARBA" id="ARBA00032255"/>
    </source>
</evidence>
<dbReference type="PANTHER" id="PTHR43205:SF7">
    <property type="entry name" value="PROSTAGLANDIN REDUCTASE 1"/>
    <property type="match status" value="1"/>
</dbReference>
<evidence type="ECO:0000256" key="4">
    <source>
        <dbReference type="ARBA" id="ARBA00011981"/>
    </source>
</evidence>
<dbReference type="OrthoDB" id="809632at2759"/>
<evidence type="ECO:0000256" key="12">
    <source>
        <dbReference type="ARBA" id="ARBA00022990"/>
    </source>
</evidence>
<evidence type="ECO:0000256" key="8">
    <source>
        <dbReference type="ARBA" id="ARBA00022501"/>
    </source>
</evidence>
<dbReference type="FunFam" id="3.40.50.720:FF:000121">
    <property type="entry name" value="Prostaglandin reductase 2"/>
    <property type="match status" value="1"/>
</dbReference>
<organism evidence="36 37">
    <name type="scientific">Clupea harengus</name>
    <name type="common">Atlantic herring</name>
    <dbReference type="NCBI Taxonomy" id="7950"/>
    <lineage>
        <taxon>Eukaryota</taxon>
        <taxon>Metazoa</taxon>
        <taxon>Chordata</taxon>
        <taxon>Craniata</taxon>
        <taxon>Vertebrata</taxon>
        <taxon>Euteleostomi</taxon>
        <taxon>Actinopterygii</taxon>
        <taxon>Neopterygii</taxon>
        <taxon>Teleostei</taxon>
        <taxon>Clupei</taxon>
        <taxon>Clupeiformes</taxon>
        <taxon>Clupeoidei</taxon>
        <taxon>Clupeidae</taxon>
        <taxon>Clupea</taxon>
    </lineage>
</organism>
<dbReference type="CDD" id="cd08294">
    <property type="entry name" value="leukotriene_B4_DH_like"/>
    <property type="match status" value="1"/>
</dbReference>
<comment type="catalytic activity">
    <reaction evidence="33">
        <text>an n-alkanal + NADP(+) = an alk-2-enal + NADPH + H(+)</text>
        <dbReference type="Rhea" id="RHEA:13737"/>
        <dbReference type="ChEBI" id="CHEBI:12834"/>
        <dbReference type="ChEBI" id="CHEBI:13757"/>
        <dbReference type="ChEBI" id="CHEBI:15378"/>
        <dbReference type="ChEBI" id="CHEBI:57783"/>
        <dbReference type="ChEBI" id="CHEBI:58349"/>
        <dbReference type="EC" id="1.3.1.74"/>
    </reaction>
    <physiologicalReaction direction="right-to-left" evidence="33">
        <dbReference type="Rhea" id="RHEA:13739"/>
    </physiologicalReaction>
</comment>
<proteinExistence type="inferred from homology"/>
<dbReference type="SMART" id="SM00829">
    <property type="entry name" value="PKS_ER"/>
    <property type="match status" value="1"/>
</dbReference>
<dbReference type="GO" id="GO:0005737">
    <property type="term" value="C:cytoplasm"/>
    <property type="evidence" value="ECO:0007669"/>
    <property type="project" value="UniProtKB-SubCell"/>
</dbReference>
<evidence type="ECO:0000256" key="20">
    <source>
        <dbReference type="ARBA" id="ARBA00047461"/>
    </source>
</evidence>
<evidence type="ECO:0000256" key="23">
    <source>
        <dbReference type="ARBA" id="ARBA00047871"/>
    </source>
</evidence>
<comment type="similarity">
    <text evidence="2">Belongs to the NADP-dependent oxidoreductase L4BD family.</text>
</comment>
<evidence type="ECO:0000256" key="28">
    <source>
        <dbReference type="ARBA" id="ARBA00048387"/>
    </source>
</evidence>
<evidence type="ECO:0000256" key="1">
    <source>
        <dbReference type="ARBA" id="ARBA00004496"/>
    </source>
</evidence>
<feature type="domain" description="Enoyl reductase (ER)" evidence="35">
    <location>
        <begin position="27"/>
        <end position="339"/>
    </location>
</feature>
<evidence type="ECO:0000256" key="31">
    <source>
        <dbReference type="ARBA" id="ARBA00049068"/>
    </source>
</evidence>
<evidence type="ECO:0000256" key="14">
    <source>
        <dbReference type="ARBA" id="ARBA00023098"/>
    </source>
</evidence>
<evidence type="ECO:0000256" key="16">
    <source>
        <dbReference type="ARBA" id="ARBA00031851"/>
    </source>
</evidence>
<dbReference type="Proteomes" id="UP000515152">
    <property type="component" value="Chromosome 18"/>
</dbReference>
<evidence type="ECO:0000256" key="10">
    <source>
        <dbReference type="ARBA" id="ARBA00022832"/>
    </source>
</evidence>
<evidence type="ECO:0000256" key="9">
    <source>
        <dbReference type="ARBA" id="ARBA00022553"/>
    </source>
</evidence>
<comment type="catalytic activity">
    <reaction evidence="22">
        <text>pentan-2-one + NADP(+) = (E)-pent-3-en-2-one + NADPH + H(+)</text>
        <dbReference type="Rhea" id="RHEA:50788"/>
        <dbReference type="ChEBI" id="CHEBI:15378"/>
        <dbReference type="ChEBI" id="CHEBI:16472"/>
        <dbReference type="ChEBI" id="CHEBI:57783"/>
        <dbReference type="ChEBI" id="CHEBI:58349"/>
        <dbReference type="ChEBI" id="CHEBI:145276"/>
    </reaction>
    <physiologicalReaction direction="right-to-left" evidence="22">
        <dbReference type="Rhea" id="RHEA:50790"/>
    </physiologicalReaction>
</comment>
<comment type="catalytic activity">
    <reaction evidence="20">
        <text>octanal + NADP(+) = (2E)-octenal + NADPH + H(+)</text>
        <dbReference type="Rhea" id="RHEA:50780"/>
        <dbReference type="ChEBI" id="CHEBI:15378"/>
        <dbReference type="ChEBI" id="CHEBI:17935"/>
        <dbReference type="ChEBI" id="CHEBI:57783"/>
        <dbReference type="ChEBI" id="CHEBI:58349"/>
        <dbReference type="ChEBI" id="CHEBI:61748"/>
    </reaction>
    <physiologicalReaction direction="right-to-left" evidence="20">
        <dbReference type="Rhea" id="RHEA:50782"/>
    </physiologicalReaction>
</comment>
<dbReference type="AlphaFoldDB" id="A0A6P3W2B3"/>
<evidence type="ECO:0000256" key="18">
    <source>
        <dbReference type="ARBA" id="ARBA00032297"/>
    </source>
</evidence>
<protein>
    <recommendedName>
        <fullName evidence="6">Prostaglandin reductase 1</fullName>
        <ecNumber evidence="4">1.3.1.48</ecNumber>
        <ecNumber evidence="5">1.3.1.74</ecNumber>
    </recommendedName>
    <alternativeName>
        <fullName evidence="19">15-oxoprostaglandin 13-reductase</fullName>
    </alternativeName>
    <alternativeName>
        <fullName evidence="17">Dithiolethione-inducible gene 1 protein</fullName>
    </alternativeName>
    <alternativeName>
        <fullName evidence="16">Leukotriene B4 12-hydroxydehydrogenase</fullName>
    </alternativeName>
    <alternativeName>
        <fullName evidence="18">NAD(P)H-dependent alkenal/one oxidoreductase</fullName>
    </alternativeName>
</protein>
<dbReference type="InterPro" id="IPR014190">
    <property type="entry name" value="PTGR1"/>
</dbReference>
<evidence type="ECO:0000256" key="13">
    <source>
        <dbReference type="ARBA" id="ARBA00023002"/>
    </source>
</evidence>
<comment type="subcellular location">
    <subcellularLocation>
        <location evidence="1">Cytoplasm</location>
    </subcellularLocation>
</comment>
<dbReference type="InterPro" id="IPR011032">
    <property type="entry name" value="GroES-like_sf"/>
</dbReference>
<keyword evidence="36" id="KW-1185">Reference proteome</keyword>
<evidence type="ECO:0000256" key="15">
    <source>
        <dbReference type="ARBA" id="ARBA00023278"/>
    </source>
</evidence>
<dbReference type="Pfam" id="PF16884">
    <property type="entry name" value="ADH_N_2"/>
    <property type="match status" value="1"/>
</dbReference>
<dbReference type="KEGG" id="char:105904553"/>
<comment type="catalytic activity">
    <reaction evidence="29">
        <text>20-hydroxy-leukotriene B4 + NADP(+) = 12-oxo-20-hydroxy-leukotriene B4 + NADPH + H(+)</text>
        <dbReference type="Rhea" id="RHEA:51208"/>
        <dbReference type="ChEBI" id="CHEBI:15378"/>
        <dbReference type="ChEBI" id="CHEBI:57460"/>
        <dbReference type="ChEBI" id="CHEBI:57783"/>
        <dbReference type="ChEBI" id="CHEBI:58349"/>
        <dbReference type="ChEBI" id="CHEBI:133346"/>
    </reaction>
    <physiologicalReaction direction="left-to-right" evidence="29">
        <dbReference type="Rhea" id="RHEA:51209"/>
    </physiologicalReaction>
</comment>
<comment type="catalytic activity">
    <reaction evidence="27">
        <text>13,14-dihydro-15-oxo-PGF2alpha + NADP(+) = 15-oxoprostaglandin F2alpha + NADPH + H(+)</text>
        <dbReference type="Rhea" id="RHEA:50588"/>
        <dbReference type="ChEBI" id="CHEBI:15378"/>
        <dbReference type="ChEBI" id="CHEBI:57783"/>
        <dbReference type="ChEBI" id="CHEBI:58349"/>
        <dbReference type="ChEBI" id="CHEBI:133374"/>
        <dbReference type="ChEBI" id="CHEBI:133409"/>
    </reaction>
    <physiologicalReaction direction="right-to-left" evidence="27">
        <dbReference type="Rhea" id="RHEA:50590"/>
    </physiologicalReaction>
</comment>
<keyword evidence="15" id="KW-0379">Hydroxylation</keyword>
<evidence type="ECO:0000256" key="30">
    <source>
        <dbReference type="ARBA" id="ARBA00048953"/>
    </source>
</evidence>
<dbReference type="PANTHER" id="PTHR43205">
    <property type="entry name" value="PROSTAGLANDIN REDUCTASE"/>
    <property type="match status" value="1"/>
</dbReference>
<gene>
    <name evidence="37" type="primary">ptgr1.1</name>
</gene>
<keyword evidence="14" id="KW-0443">Lipid metabolism</keyword>
<evidence type="ECO:0000256" key="25">
    <source>
        <dbReference type="ARBA" id="ARBA00047903"/>
    </source>
</evidence>
<accession>A0A6P3W2B3</accession>
<evidence type="ECO:0000256" key="3">
    <source>
        <dbReference type="ARBA" id="ARBA00011852"/>
    </source>
</evidence>
<dbReference type="InterPro" id="IPR036291">
    <property type="entry name" value="NAD(P)-bd_dom_sf"/>
</dbReference>
<keyword evidence="12" id="KW-0007">Acetylation</keyword>
<dbReference type="GO" id="GO:0006693">
    <property type="term" value="P:prostaglandin metabolic process"/>
    <property type="evidence" value="ECO:0007669"/>
    <property type="project" value="UniProtKB-KW"/>
</dbReference>
<evidence type="ECO:0000259" key="35">
    <source>
        <dbReference type="SMART" id="SM00829"/>
    </source>
</evidence>
<evidence type="ECO:0000256" key="34">
    <source>
        <dbReference type="ARBA" id="ARBA00049368"/>
    </source>
</evidence>
<dbReference type="Gene3D" id="3.90.180.10">
    <property type="entry name" value="Medium-chain alcohol dehydrogenases, catalytic domain"/>
    <property type="match status" value="1"/>
</dbReference>
<comment type="catalytic activity">
    <reaction evidence="32">
        <text>13,14-dihydro-15-oxo-prostaglandin E1 + NADP(+) = 15-oxoprostaglandin E1 + NADPH + H(+)</text>
        <dbReference type="Rhea" id="RHEA:50584"/>
        <dbReference type="ChEBI" id="CHEBI:15378"/>
        <dbReference type="ChEBI" id="CHEBI:57401"/>
        <dbReference type="ChEBI" id="CHEBI:57783"/>
        <dbReference type="ChEBI" id="CHEBI:58349"/>
        <dbReference type="ChEBI" id="CHEBI:133408"/>
    </reaction>
    <physiologicalReaction direction="right-to-left" evidence="32">
        <dbReference type="Rhea" id="RHEA:50586"/>
    </physiologicalReaction>
</comment>